<sequence>MDKKKDKRNKQLNKKESKLLEIIDDNELDDEDHYKSTQIVTNYYYKH</sequence>
<accession>A0ABT4CX11</accession>
<organism evidence="1 2">
    <name type="scientific">Clostridium ganghwense</name>
    <dbReference type="NCBI Taxonomy" id="312089"/>
    <lineage>
        <taxon>Bacteria</taxon>
        <taxon>Bacillati</taxon>
        <taxon>Bacillota</taxon>
        <taxon>Clostridia</taxon>
        <taxon>Eubacteriales</taxon>
        <taxon>Clostridiaceae</taxon>
        <taxon>Clostridium</taxon>
    </lineage>
</organism>
<evidence type="ECO:0000313" key="1">
    <source>
        <dbReference type="EMBL" id="MCY6372716.1"/>
    </source>
</evidence>
<reference evidence="1" key="1">
    <citation type="submission" date="2022-12" db="EMBL/GenBank/DDBJ databases">
        <authorList>
            <person name="Wang J."/>
        </authorList>
    </citation>
    <scope>NUCLEOTIDE SEQUENCE</scope>
    <source>
        <strain evidence="1">HY-42-06</strain>
    </source>
</reference>
<comment type="caution">
    <text evidence="1">The sequence shown here is derived from an EMBL/GenBank/DDBJ whole genome shotgun (WGS) entry which is preliminary data.</text>
</comment>
<gene>
    <name evidence="1" type="ORF">OXH55_19175</name>
</gene>
<evidence type="ECO:0000313" key="2">
    <source>
        <dbReference type="Proteomes" id="UP001079657"/>
    </source>
</evidence>
<dbReference type="RefSeq" id="WP_268051771.1">
    <property type="nucleotide sequence ID" value="NZ_JAPQES010000010.1"/>
</dbReference>
<proteinExistence type="predicted"/>
<keyword evidence="2" id="KW-1185">Reference proteome</keyword>
<dbReference type="EMBL" id="JAPQES010000010">
    <property type="protein sequence ID" value="MCY6372716.1"/>
    <property type="molecule type" value="Genomic_DNA"/>
</dbReference>
<dbReference type="Proteomes" id="UP001079657">
    <property type="component" value="Unassembled WGS sequence"/>
</dbReference>
<name>A0ABT4CX11_9CLOT</name>
<protein>
    <submittedName>
        <fullName evidence="1">Uncharacterized protein</fullName>
    </submittedName>
</protein>